<feature type="transmembrane region" description="Helical" evidence="6">
    <location>
        <begin position="218"/>
        <end position="241"/>
    </location>
</feature>
<feature type="transmembrane region" description="Helical" evidence="6">
    <location>
        <begin position="72"/>
        <end position="90"/>
    </location>
</feature>
<organism evidence="7 8">
    <name type="scientific">Neofusicoccum ribis</name>
    <dbReference type="NCBI Taxonomy" id="45134"/>
    <lineage>
        <taxon>Eukaryota</taxon>
        <taxon>Fungi</taxon>
        <taxon>Dikarya</taxon>
        <taxon>Ascomycota</taxon>
        <taxon>Pezizomycotina</taxon>
        <taxon>Dothideomycetes</taxon>
        <taxon>Dothideomycetes incertae sedis</taxon>
        <taxon>Botryosphaeriales</taxon>
        <taxon>Botryosphaeriaceae</taxon>
        <taxon>Neofusicoccum</taxon>
    </lineage>
</organism>
<feature type="transmembrane region" description="Helical" evidence="6">
    <location>
        <begin position="261"/>
        <end position="280"/>
    </location>
</feature>
<feature type="transmembrane region" description="Helical" evidence="6">
    <location>
        <begin position="145"/>
        <end position="171"/>
    </location>
</feature>
<feature type="compositionally biased region" description="Low complexity" evidence="5">
    <location>
        <begin position="1"/>
        <end position="16"/>
    </location>
</feature>
<feature type="transmembrane region" description="Helical" evidence="6">
    <location>
        <begin position="110"/>
        <end position="133"/>
    </location>
</feature>
<evidence type="ECO:0000256" key="6">
    <source>
        <dbReference type="SAM" id="Phobius"/>
    </source>
</evidence>
<feature type="transmembrane region" description="Helical" evidence="6">
    <location>
        <begin position="41"/>
        <end position="60"/>
    </location>
</feature>
<name>A0ABR3T077_9PEZI</name>
<reference evidence="7 8" key="1">
    <citation type="submission" date="2024-02" db="EMBL/GenBank/DDBJ databases">
        <title>De novo assembly and annotation of 12 fungi associated with fruit tree decline syndrome in Ontario, Canada.</title>
        <authorList>
            <person name="Sulman M."/>
            <person name="Ellouze W."/>
            <person name="Ilyukhin E."/>
        </authorList>
    </citation>
    <scope>NUCLEOTIDE SEQUENCE [LARGE SCALE GENOMIC DNA]</scope>
    <source>
        <strain evidence="7 8">M1-105</strain>
    </source>
</reference>
<accession>A0ABR3T077</accession>
<evidence type="ECO:0000313" key="8">
    <source>
        <dbReference type="Proteomes" id="UP001521116"/>
    </source>
</evidence>
<dbReference type="PANTHER" id="PTHR31465:SF11">
    <property type="entry name" value="DOMAIN PROTEIN, PUTATIVE (AFU_ORTHOLOGUE AFUA_3G10770)-RELATED"/>
    <property type="match status" value="1"/>
</dbReference>
<evidence type="ECO:0000313" key="7">
    <source>
        <dbReference type="EMBL" id="KAL1632703.1"/>
    </source>
</evidence>
<feature type="region of interest" description="Disordered" evidence="5">
    <location>
        <begin position="289"/>
        <end position="338"/>
    </location>
</feature>
<feature type="compositionally biased region" description="Polar residues" evidence="5">
    <location>
        <begin position="329"/>
        <end position="338"/>
    </location>
</feature>
<evidence type="ECO:0000256" key="4">
    <source>
        <dbReference type="ARBA" id="ARBA00023136"/>
    </source>
</evidence>
<gene>
    <name evidence="7" type="ORF">SLS56_003400</name>
</gene>
<comment type="caution">
    <text evidence="7">The sequence shown here is derived from an EMBL/GenBank/DDBJ whole genome shotgun (WGS) entry which is preliminary data.</text>
</comment>
<proteinExistence type="predicted"/>
<dbReference type="Pfam" id="PF04479">
    <property type="entry name" value="RTA1"/>
    <property type="match status" value="1"/>
</dbReference>
<dbReference type="PANTHER" id="PTHR31465">
    <property type="entry name" value="PROTEIN RTA1-RELATED"/>
    <property type="match status" value="1"/>
</dbReference>
<feature type="region of interest" description="Disordered" evidence="5">
    <location>
        <begin position="1"/>
        <end position="20"/>
    </location>
</feature>
<evidence type="ECO:0000256" key="3">
    <source>
        <dbReference type="ARBA" id="ARBA00022989"/>
    </source>
</evidence>
<keyword evidence="3 6" id="KW-1133">Transmembrane helix</keyword>
<keyword evidence="4 6" id="KW-0472">Membrane</keyword>
<feature type="compositionally biased region" description="Basic and acidic residues" evidence="5">
    <location>
        <begin position="313"/>
        <end position="328"/>
    </location>
</feature>
<dbReference type="InterPro" id="IPR007568">
    <property type="entry name" value="RTA1"/>
</dbReference>
<feature type="transmembrane region" description="Helical" evidence="6">
    <location>
        <begin position="183"/>
        <end position="206"/>
    </location>
</feature>
<dbReference type="Proteomes" id="UP001521116">
    <property type="component" value="Unassembled WGS sequence"/>
</dbReference>
<evidence type="ECO:0000256" key="1">
    <source>
        <dbReference type="ARBA" id="ARBA00004141"/>
    </source>
</evidence>
<comment type="subcellular location">
    <subcellularLocation>
        <location evidence="1">Membrane</location>
        <topology evidence="1">Multi-pass membrane protein</topology>
    </subcellularLocation>
</comment>
<evidence type="ECO:0000256" key="2">
    <source>
        <dbReference type="ARBA" id="ARBA00022692"/>
    </source>
</evidence>
<keyword evidence="8" id="KW-1185">Reference proteome</keyword>
<sequence>MSATLATTTPASTSRPSADEMNGYRKGCTALMPNVPTSYDYVPHLSAGIVFCVLFGLSMAGHIVQGARKRQWTSYVCATGALTELIGWGGRTWSSQCPYNDSAFLMQITTLIMAPTFFSAAAYVVLGTLIKLVGRASSALSPVTYLVVFCTCDGVSLVVQAVGGALASIAQKNGTSTKDGTNIMVAGIVFQMAAMTVFVFFLVDFLRRVWRMGGRSSLPQGAALVLPAMVFSVVTIYIRSIYRTIELLQGWRGYLIVHEKYFIALDAAMMVLATAVYNVLDPAILLPSSKKGQDGEAQIEPSPSAGESEIPLEEAKDSKQDKAEDDQGSRQSGSAHGS</sequence>
<dbReference type="EMBL" id="JAJVDC020000027">
    <property type="protein sequence ID" value="KAL1632703.1"/>
    <property type="molecule type" value="Genomic_DNA"/>
</dbReference>
<protein>
    <submittedName>
        <fullName evidence="7">Uncharacterized protein</fullName>
    </submittedName>
</protein>
<keyword evidence="2 6" id="KW-0812">Transmembrane</keyword>
<evidence type="ECO:0000256" key="5">
    <source>
        <dbReference type="SAM" id="MobiDB-lite"/>
    </source>
</evidence>